<dbReference type="EMBL" id="HG793158">
    <property type="protein sequence ID" value="CRL28114.1"/>
    <property type="molecule type" value="Genomic_DNA"/>
</dbReference>
<organism evidence="1 2">
    <name type="scientific">Penicillium camemberti (strain FM 013)</name>
    <dbReference type="NCBI Taxonomy" id="1429867"/>
    <lineage>
        <taxon>Eukaryota</taxon>
        <taxon>Fungi</taxon>
        <taxon>Dikarya</taxon>
        <taxon>Ascomycota</taxon>
        <taxon>Pezizomycotina</taxon>
        <taxon>Eurotiomycetes</taxon>
        <taxon>Eurotiomycetidae</taxon>
        <taxon>Eurotiales</taxon>
        <taxon>Aspergillaceae</taxon>
        <taxon>Penicillium</taxon>
    </lineage>
</organism>
<evidence type="ECO:0000313" key="1">
    <source>
        <dbReference type="EMBL" id="CRL28114.1"/>
    </source>
</evidence>
<evidence type="ECO:0000313" key="2">
    <source>
        <dbReference type="Proteomes" id="UP000053732"/>
    </source>
</evidence>
<dbReference type="AlphaFoldDB" id="A0A0G4PP00"/>
<name>A0A0G4PP00_PENC3</name>
<reference evidence="1 2" key="1">
    <citation type="journal article" date="2014" name="Nat. Commun.">
        <title>Multiple recent horizontal transfers of a large genomic region in cheese making fungi.</title>
        <authorList>
            <person name="Cheeseman K."/>
            <person name="Ropars J."/>
            <person name="Renault P."/>
            <person name="Dupont J."/>
            <person name="Gouzy J."/>
            <person name="Branca A."/>
            <person name="Abraham A.L."/>
            <person name="Ceppi M."/>
            <person name="Conseiller E."/>
            <person name="Debuchy R."/>
            <person name="Malagnac F."/>
            <person name="Goarin A."/>
            <person name="Silar P."/>
            <person name="Lacoste S."/>
            <person name="Sallet E."/>
            <person name="Bensimon A."/>
            <person name="Giraud T."/>
            <person name="Brygoo Y."/>
        </authorList>
    </citation>
    <scope>NUCLEOTIDE SEQUENCE [LARGE SCALE GENOMIC DNA]</scope>
    <source>
        <strain evidence="2">FM 013</strain>
    </source>
</reference>
<protein>
    <submittedName>
        <fullName evidence="1">Str. FM013</fullName>
    </submittedName>
</protein>
<gene>
    <name evidence="1" type="ORF">PCAMFM013_S025g000172</name>
</gene>
<dbReference type="Proteomes" id="UP000053732">
    <property type="component" value="Unassembled WGS sequence"/>
</dbReference>
<accession>A0A0G4PP00</accession>
<keyword evidence="2" id="KW-1185">Reference proteome</keyword>
<proteinExistence type="predicted"/>
<sequence>MNEHSTSLNTIRCIFVLVIPKKQWPRCPFRCLPPGALSAWYDPHVHASDLKRKGLEPFLGSKWVQIKFYLMPGHRTVRSRIPCHLGGHLGGYFGGHLGGGGTPFS</sequence>